<dbReference type="Proteomes" id="UP000198287">
    <property type="component" value="Unassembled WGS sequence"/>
</dbReference>
<comment type="caution">
    <text evidence="2">The sequence shown here is derived from an EMBL/GenBank/DDBJ whole genome shotgun (WGS) entry which is preliminary data.</text>
</comment>
<organism evidence="2 3">
    <name type="scientific">Folsomia candida</name>
    <name type="common">Springtail</name>
    <dbReference type="NCBI Taxonomy" id="158441"/>
    <lineage>
        <taxon>Eukaryota</taxon>
        <taxon>Metazoa</taxon>
        <taxon>Ecdysozoa</taxon>
        <taxon>Arthropoda</taxon>
        <taxon>Hexapoda</taxon>
        <taxon>Collembola</taxon>
        <taxon>Entomobryomorpha</taxon>
        <taxon>Isotomoidea</taxon>
        <taxon>Isotomidae</taxon>
        <taxon>Proisotominae</taxon>
        <taxon>Folsomia</taxon>
    </lineage>
</organism>
<feature type="region of interest" description="Disordered" evidence="1">
    <location>
        <begin position="25"/>
        <end position="46"/>
    </location>
</feature>
<dbReference type="AlphaFoldDB" id="A0A226DRF9"/>
<name>A0A226DRF9_FOLCA</name>
<accession>A0A226DRF9</accession>
<proteinExistence type="predicted"/>
<evidence type="ECO:0000313" key="3">
    <source>
        <dbReference type="Proteomes" id="UP000198287"/>
    </source>
</evidence>
<reference evidence="2 3" key="1">
    <citation type="submission" date="2015-12" db="EMBL/GenBank/DDBJ databases">
        <title>The genome of Folsomia candida.</title>
        <authorList>
            <person name="Faddeeva A."/>
            <person name="Derks M.F."/>
            <person name="Anvar Y."/>
            <person name="Smit S."/>
            <person name="Van Straalen N."/>
            <person name="Roelofs D."/>
        </authorList>
    </citation>
    <scope>NUCLEOTIDE SEQUENCE [LARGE SCALE GENOMIC DNA]</scope>
    <source>
        <strain evidence="2 3">VU population</strain>
        <tissue evidence="2">Whole body</tissue>
    </source>
</reference>
<protein>
    <recommendedName>
        <fullName evidence="4">BED-type domain-containing protein</fullName>
    </recommendedName>
</protein>
<evidence type="ECO:0000313" key="2">
    <source>
        <dbReference type="EMBL" id="OXA47598.1"/>
    </source>
</evidence>
<evidence type="ECO:0008006" key="4">
    <source>
        <dbReference type="Google" id="ProtNLM"/>
    </source>
</evidence>
<dbReference type="EMBL" id="LNIX01000013">
    <property type="protein sequence ID" value="OXA47598.1"/>
    <property type="molecule type" value="Genomic_DNA"/>
</dbReference>
<evidence type="ECO:0000256" key="1">
    <source>
        <dbReference type="SAM" id="MobiDB-lite"/>
    </source>
</evidence>
<gene>
    <name evidence="2" type="ORF">Fcan01_18029</name>
</gene>
<keyword evidence="3" id="KW-1185">Reference proteome</keyword>
<sequence length="164" mass="18449">MSSNKKLKQRRLQFAWQPETQGASRSLILVNDAETETEAGDQDSSRKKWIKELEPYFNYESGKKNSEGCTVITMVCKLCSQDDAKSPQDKSTSIADKTKSNFVRHLKRLHATQHTMYEEELIRDSSASNAGALSVVSGLTKSKAQSIDLYPPKHSVQKDFEKCS</sequence>